<dbReference type="GO" id="GO:0003676">
    <property type="term" value="F:nucleic acid binding"/>
    <property type="evidence" value="ECO:0007669"/>
    <property type="project" value="InterPro"/>
</dbReference>
<dbReference type="InterPro" id="IPR052190">
    <property type="entry name" value="Euk-Arch_PrmC-MTase"/>
</dbReference>
<dbReference type="EMBL" id="DXBY01000050">
    <property type="protein sequence ID" value="HIZ34691.1"/>
    <property type="molecule type" value="Genomic_DNA"/>
</dbReference>
<name>A0A9D2ECK8_9MICO</name>
<keyword evidence="3" id="KW-0808">Transferase</keyword>
<dbReference type="GO" id="GO:0035657">
    <property type="term" value="C:eRF1 methyltransferase complex"/>
    <property type="evidence" value="ECO:0007669"/>
    <property type="project" value="TreeGrafter"/>
</dbReference>
<accession>A0A9D2ECK8</accession>
<dbReference type="GO" id="GO:0008170">
    <property type="term" value="F:N-methyltransferase activity"/>
    <property type="evidence" value="ECO:0007669"/>
    <property type="project" value="UniProtKB-ARBA"/>
</dbReference>
<dbReference type="GO" id="GO:0008276">
    <property type="term" value="F:protein methyltransferase activity"/>
    <property type="evidence" value="ECO:0007669"/>
    <property type="project" value="TreeGrafter"/>
</dbReference>
<evidence type="ECO:0000256" key="2">
    <source>
        <dbReference type="ARBA" id="ARBA00022603"/>
    </source>
</evidence>
<dbReference type="Pfam" id="PF23186">
    <property type="entry name" value="DUF7059"/>
    <property type="match status" value="1"/>
</dbReference>
<dbReference type="InterPro" id="IPR055487">
    <property type="entry name" value="DUF7059"/>
</dbReference>
<dbReference type="GO" id="GO:0032259">
    <property type="term" value="P:methylation"/>
    <property type="evidence" value="ECO:0007669"/>
    <property type="project" value="UniProtKB-KW"/>
</dbReference>
<keyword evidence="4" id="KW-0949">S-adenosyl-L-methionine</keyword>
<comment type="similarity">
    <text evidence="1">Belongs to the eukaryotic/archaeal PrmC-related family.</text>
</comment>
<reference evidence="7" key="2">
    <citation type="submission" date="2021-04" db="EMBL/GenBank/DDBJ databases">
        <authorList>
            <person name="Gilroy R."/>
        </authorList>
    </citation>
    <scope>NUCLEOTIDE SEQUENCE</scope>
    <source>
        <strain evidence="7">ChiGjej4B4-7305</strain>
    </source>
</reference>
<dbReference type="Pfam" id="PF05175">
    <property type="entry name" value="MTS"/>
    <property type="match status" value="1"/>
</dbReference>
<reference evidence="7" key="1">
    <citation type="journal article" date="2021" name="PeerJ">
        <title>Extensive microbial diversity within the chicken gut microbiome revealed by metagenomics and culture.</title>
        <authorList>
            <person name="Gilroy R."/>
            <person name="Ravi A."/>
            <person name="Getino M."/>
            <person name="Pursley I."/>
            <person name="Horton D.L."/>
            <person name="Alikhan N.F."/>
            <person name="Baker D."/>
            <person name="Gharbi K."/>
            <person name="Hall N."/>
            <person name="Watson M."/>
            <person name="Adriaenssens E.M."/>
            <person name="Foster-Nyarko E."/>
            <person name="Jarju S."/>
            <person name="Secka A."/>
            <person name="Antonio M."/>
            <person name="Oren A."/>
            <person name="Chaudhuri R.R."/>
            <person name="La Ragione R."/>
            <person name="Hildebrand F."/>
            <person name="Pallen M.J."/>
        </authorList>
    </citation>
    <scope>NUCLEOTIDE SEQUENCE</scope>
    <source>
        <strain evidence="7">ChiGjej4B4-7305</strain>
    </source>
</reference>
<feature type="domain" description="DUF7059" evidence="6">
    <location>
        <begin position="21"/>
        <end position="105"/>
    </location>
</feature>
<sequence length="521" mass="54753">MAGWHTRPAHLVRDLGDDLRAAEYTVDRLTELLGGAATAALHREQVIPALRRARTLTDPAATLARLFVLGDEVSRAELTVALPRSADDAADLGLVAPGPGGALRARMDLRPVDLGTGPLYLAADLGEATTGQAVSAEHVLGLGGASRTLAELTVRRPVGRALDLGTGCGVQALALAGRASQVTATDISTRALAYAAFNADLNGLELDLREGSMLDPVAGEQFDLIVSNPPFVITPRTPGALPAYTYRDAGGTGDAMARDLVTGLAAHLAPGGIAQLLLNWEIHDPADPFARIRAWCEASGLDAWVIGRERADPCEYAETWLRDGGITPERDPESWQRGYLAWLADFEDRGVAEVGFGYLTLHRPEQGRHHSEPGRGRPAGQQQWLRTEEIGHRPPESLGGTIAATLAAKDALAGLDDAALAALPLTVAPDVTEERHYRPGSAHPEVIVLHQGGGLGRSVRADTALAAVVGASDGELTVAQIAAGVAVLTDSAPEAVTESVIADIRALVLDGILHLSGYREE</sequence>
<dbReference type="PROSITE" id="PS00092">
    <property type="entry name" value="N6_MTASE"/>
    <property type="match status" value="1"/>
</dbReference>
<dbReference type="GO" id="GO:0008757">
    <property type="term" value="F:S-adenosylmethionine-dependent methyltransferase activity"/>
    <property type="evidence" value="ECO:0007669"/>
    <property type="project" value="TreeGrafter"/>
</dbReference>
<proteinExistence type="inferred from homology"/>
<evidence type="ECO:0000313" key="8">
    <source>
        <dbReference type="Proteomes" id="UP000824037"/>
    </source>
</evidence>
<dbReference type="InterPro" id="IPR007848">
    <property type="entry name" value="Small_mtfrase_dom"/>
</dbReference>
<dbReference type="InterPro" id="IPR002052">
    <property type="entry name" value="DNA_methylase_N6_adenine_CS"/>
</dbReference>
<feature type="domain" description="Methyltransferase small" evidence="5">
    <location>
        <begin position="145"/>
        <end position="232"/>
    </location>
</feature>
<protein>
    <submittedName>
        <fullName evidence="7">Methyltransferase</fullName>
    </submittedName>
</protein>
<dbReference type="Gene3D" id="3.40.50.150">
    <property type="entry name" value="Vaccinia Virus protein VP39"/>
    <property type="match status" value="1"/>
</dbReference>
<gene>
    <name evidence="7" type="ORF">H9815_02845</name>
</gene>
<evidence type="ECO:0000256" key="4">
    <source>
        <dbReference type="ARBA" id="ARBA00022691"/>
    </source>
</evidence>
<evidence type="ECO:0000259" key="5">
    <source>
        <dbReference type="Pfam" id="PF05175"/>
    </source>
</evidence>
<dbReference type="InterPro" id="IPR029063">
    <property type="entry name" value="SAM-dependent_MTases_sf"/>
</dbReference>
<dbReference type="PANTHER" id="PTHR45875">
    <property type="entry name" value="METHYLTRANSFERASE N6AMT1"/>
    <property type="match status" value="1"/>
</dbReference>
<dbReference type="AlphaFoldDB" id="A0A9D2ECK8"/>
<evidence type="ECO:0000259" key="6">
    <source>
        <dbReference type="Pfam" id="PF23186"/>
    </source>
</evidence>
<dbReference type="Proteomes" id="UP000824037">
    <property type="component" value="Unassembled WGS sequence"/>
</dbReference>
<dbReference type="SUPFAM" id="SSF53335">
    <property type="entry name" value="S-adenosyl-L-methionine-dependent methyltransferases"/>
    <property type="match status" value="1"/>
</dbReference>
<organism evidence="7 8">
    <name type="scientific">Candidatus Ruania gallistercoris</name>
    <dbReference type="NCBI Taxonomy" id="2838746"/>
    <lineage>
        <taxon>Bacteria</taxon>
        <taxon>Bacillati</taxon>
        <taxon>Actinomycetota</taxon>
        <taxon>Actinomycetes</taxon>
        <taxon>Micrococcales</taxon>
        <taxon>Ruaniaceae</taxon>
        <taxon>Ruania</taxon>
    </lineage>
</organism>
<keyword evidence="2 7" id="KW-0489">Methyltransferase</keyword>
<comment type="caution">
    <text evidence="7">The sequence shown here is derived from an EMBL/GenBank/DDBJ whole genome shotgun (WGS) entry which is preliminary data.</text>
</comment>
<evidence type="ECO:0000256" key="3">
    <source>
        <dbReference type="ARBA" id="ARBA00022679"/>
    </source>
</evidence>
<evidence type="ECO:0000313" key="7">
    <source>
        <dbReference type="EMBL" id="HIZ34691.1"/>
    </source>
</evidence>
<dbReference type="CDD" id="cd02440">
    <property type="entry name" value="AdoMet_MTases"/>
    <property type="match status" value="1"/>
</dbReference>
<evidence type="ECO:0000256" key="1">
    <source>
        <dbReference type="ARBA" id="ARBA00006149"/>
    </source>
</evidence>
<dbReference type="PANTHER" id="PTHR45875:SF1">
    <property type="entry name" value="METHYLTRANSFERASE N6AMT1"/>
    <property type="match status" value="1"/>
</dbReference>